<sequence length="310" mass="33153">MSPLDNGDKGALLESSLSKANAGPRGTSGEREQEKITFSSGSKEEIYGRALTRPRPLSSCSRADGEALCLKVTKETIVRPEQDFTTDDIGQGEQQSRAKQWTSVLADADLGLGSHMVLTWQVHTPARDQASASVLMAVPPLDLQGVEQQKHLFFRCYRGTGQLAGRQAQRHLYGRSEPGIHSRLATTWGTPQHSPVPLGPARHVSPAALGKPSSLPTEGVTGPEPPLLLAAASHAVVALLPGRPDTRAPGFNSLPGLASAVPRFQERSRGPEIHVAARPQPPPSPRCGSHGDGPEVRLVYVDNRRSHGSR</sequence>
<protein>
    <submittedName>
        <fullName evidence="2">Uncharacterized protein</fullName>
    </submittedName>
</protein>
<evidence type="ECO:0000313" key="2">
    <source>
        <dbReference type="EMBL" id="KAJ1145511.1"/>
    </source>
</evidence>
<comment type="caution">
    <text evidence="2">The sequence shown here is derived from an EMBL/GenBank/DDBJ whole genome shotgun (WGS) entry which is preliminary data.</text>
</comment>
<proteinExistence type="predicted"/>
<dbReference type="Proteomes" id="UP001066276">
    <property type="component" value="Chromosome 6"/>
</dbReference>
<dbReference type="AlphaFoldDB" id="A0AAV7R2E6"/>
<accession>A0AAV7R2E6</accession>
<feature type="region of interest" description="Disordered" evidence="1">
    <location>
        <begin position="265"/>
        <end position="296"/>
    </location>
</feature>
<reference evidence="2" key="1">
    <citation type="journal article" date="2022" name="bioRxiv">
        <title>Sequencing and chromosome-scale assembly of the giantPleurodeles waltlgenome.</title>
        <authorList>
            <person name="Brown T."/>
            <person name="Elewa A."/>
            <person name="Iarovenko S."/>
            <person name="Subramanian E."/>
            <person name="Araus A.J."/>
            <person name="Petzold A."/>
            <person name="Susuki M."/>
            <person name="Suzuki K.-i.T."/>
            <person name="Hayashi T."/>
            <person name="Toyoda A."/>
            <person name="Oliveira C."/>
            <person name="Osipova E."/>
            <person name="Leigh N.D."/>
            <person name="Simon A."/>
            <person name="Yun M.H."/>
        </authorList>
    </citation>
    <scope>NUCLEOTIDE SEQUENCE</scope>
    <source>
        <strain evidence="2">20211129_DDA</strain>
        <tissue evidence="2">Liver</tissue>
    </source>
</reference>
<name>A0AAV7R2E6_PLEWA</name>
<organism evidence="2 3">
    <name type="scientific">Pleurodeles waltl</name>
    <name type="common">Iberian ribbed newt</name>
    <dbReference type="NCBI Taxonomy" id="8319"/>
    <lineage>
        <taxon>Eukaryota</taxon>
        <taxon>Metazoa</taxon>
        <taxon>Chordata</taxon>
        <taxon>Craniata</taxon>
        <taxon>Vertebrata</taxon>
        <taxon>Euteleostomi</taxon>
        <taxon>Amphibia</taxon>
        <taxon>Batrachia</taxon>
        <taxon>Caudata</taxon>
        <taxon>Salamandroidea</taxon>
        <taxon>Salamandridae</taxon>
        <taxon>Pleurodelinae</taxon>
        <taxon>Pleurodeles</taxon>
    </lineage>
</organism>
<dbReference type="EMBL" id="JANPWB010000010">
    <property type="protein sequence ID" value="KAJ1145511.1"/>
    <property type="molecule type" value="Genomic_DNA"/>
</dbReference>
<evidence type="ECO:0000313" key="3">
    <source>
        <dbReference type="Proteomes" id="UP001066276"/>
    </source>
</evidence>
<evidence type="ECO:0000256" key="1">
    <source>
        <dbReference type="SAM" id="MobiDB-lite"/>
    </source>
</evidence>
<keyword evidence="3" id="KW-1185">Reference proteome</keyword>
<feature type="region of interest" description="Disordered" evidence="1">
    <location>
        <begin position="1"/>
        <end position="58"/>
    </location>
</feature>
<gene>
    <name evidence="2" type="ORF">NDU88_011797</name>
</gene>